<reference evidence="1" key="2">
    <citation type="journal article" date="2019" name="Genome Biol. Evol.">
        <title>Day and night: Metabolic profiles and evolutionary relationships of six axenic non-marine cyanobacteria.</title>
        <authorList>
            <person name="Will S.E."/>
            <person name="Henke P."/>
            <person name="Boedeker C."/>
            <person name="Huang S."/>
            <person name="Brinkmann H."/>
            <person name="Rohde M."/>
            <person name="Jarek M."/>
            <person name="Friedl T."/>
            <person name="Seufert S."/>
            <person name="Schumacher M."/>
            <person name="Overmann J."/>
            <person name="Neumann-Schaal M."/>
            <person name="Petersen J."/>
        </authorList>
    </citation>
    <scope>NUCLEOTIDE SEQUENCE [LARGE SCALE GENOMIC DNA]</scope>
    <source>
        <strain evidence="1">PCC 7102</strain>
    </source>
</reference>
<reference evidence="1" key="1">
    <citation type="submission" date="2018-12" db="EMBL/GenBank/DDBJ databases">
        <authorList>
            <person name="Will S."/>
            <person name="Neumann-Schaal M."/>
            <person name="Henke P."/>
        </authorList>
    </citation>
    <scope>NUCLEOTIDE SEQUENCE</scope>
    <source>
        <strain evidence="1">PCC 7102</strain>
    </source>
</reference>
<organism evidence="1 2">
    <name type="scientific">Dulcicalothrix desertica PCC 7102</name>
    <dbReference type="NCBI Taxonomy" id="232991"/>
    <lineage>
        <taxon>Bacteria</taxon>
        <taxon>Bacillati</taxon>
        <taxon>Cyanobacteriota</taxon>
        <taxon>Cyanophyceae</taxon>
        <taxon>Nostocales</taxon>
        <taxon>Calotrichaceae</taxon>
        <taxon>Dulcicalothrix</taxon>
    </lineage>
</organism>
<dbReference type="AlphaFoldDB" id="A0A3S1B024"/>
<keyword evidence="2" id="KW-1185">Reference proteome</keyword>
<accession>A0A3S1B024</accession>
<evidence type="ECO:0000313" key="1">
    <source>
        <dbReference type="EMBL" id="RUT02227.1"/>
    </source>
</evidence>
<dbReference type="Proteomes" id="UP000271624">
    <property type="component" value="Unassembled WGS sequence"/>
</dbReference>
<proteinExistence type="predicted"/>
<dbReference type="EMBL" id="RSCL01000017">
    <property type="protein sequence ID" value="RUT02227.1"/>
    <property type="molecule type" value="Genomic_DNA"/>
</dbReference>
<name>A0A3S1B024_9CYAN</name>
<sequence length="69" mass="7808">MQIINKIYEDVETVNLQSLHLCVYKMMAPNLHLAAFAAELKETGLITKNQRFIAKSLSRSPVSRTGAFR</sequence>
<comment type="caution">
    <text evidence="1">The sequence shown here is derived from an EMBL/GenBank/DDBJ whole genome shotgun (WGS) entry which is preliminary data.</text>
</comment>
<evidence type="ECO:0000313" key="2">
    <source>
        <dbReference type="Proteomes" id="UP000271624"/>
    </source>
</evidence>
<protein>
    <submittedName>
        <fullName evidence="1">Uncharacterized protein</fullName>
    </submittedName>
</protein>
<gene>
    <name evidence="1" type="ORF">DSM106972_063020</name>
</gene>